<dbReference type="EMBL" id="CM055114">
    <property type="protein sequence ID" value="KAJ7513702.1"/>
    <property type="molecule type" value="Genomic_DNA"/>
</dbReference>
<evidence type="ECO:0000313" key="2">
    <source>
        <dbReference type="Proteomes" id="UP001162992"/>
    </source>
</evidence>
<gene>
    <name evidence="1" type="ORF">O6H91_23G011200</name>
</gene>
<protein>
    <submittedName>
        <fullName evidence="1">Uncharacterized protein</fullName>
    </submittedName>
</protein>
<accession>A0ACC2A825</accession>
<name>A0ACC2A825_DIPCM</name>
<keyword evidence="2" id="KW-1185">Reference proteome</keyword>
<comment type="caution">
    <text evidence="1">The sequence shown here is derived from an EMBL/GenBank/DDBJ whole genome shotgun (WGS) entry which is preliminary data.</text>
</comment>
<evidence type="ECO:0000313" key="1">
    <source>
        <dbReference type="EMBL" id="KAJ7513702.1"/>
    </source>
</evidence>
<reference evidence="2" key="1">
    <citation type="journal article" date="2024" name="Proc. Natl. Acad. Sci. U.S.A.">
        <title>Extraordinary preservation of gene collinearity over three hundred million years revealed in homosporous lycophytes.</title>
        <authorList>
            <person name="Li C."/>
            <person name="Wickell D."/>
            <person name="Kuo L.Y."/>
            <person name="Chen X."/>
            <person name="Nie B."/>
            <person name="Liao X."/>
            <person name="Peng D."/>
            <person name="Ji J."/>
            <person name="Jenkins J."/>
            <person name="Williams M."/>
            <person name="Shu S."/>
            <person name="Plott C."/>
            <person name="Barry K."/>
            <person name="Rajasekar S."/>
            <person name="Grimwood J."/>
            <person name="Han X."/>
            <person name="Sun S."/>
            <person name="Hou Z."/>
            <person name="He W."/>
            <person name="Dai G."/>
            <person name="Sun C."/>
            <person name="Schmutz J."/>
            <person name="Leebens-Mack J.H."/>
            <person name="Li F.W."/>
            <person name="Wang L."/>
        </authorList>
    </citation>
    <scope>NUCLEOTIDE SEQUENCE [LARGE SCALE GENOMIC DNA]</scope>
    <source>
        <strain evidence="2">cv. PW_Plant_1</strain>
    </source>
</reference>
<dbReference type="Proteomes" id="UP001162992">
    <property type="component" value="Chromosome 23"/>
</dbReference>
<organism evidence="1 2">
    <name type="scientific">Diphasiastrum complanatum</name>
    <name type="common">Issler's clubmoss</name>
    <name type="synonym">Lycopodium complanatum</name>
    <dbReference type="NCBI Taxonomy" id="34168"/>
    <lineage>
        <taxon>Eukaryota</taxon>
        <taxon>Viridiplantae</taxon>
        <taxon>Streptophyta</taxon>
        <taxon>Embryophyta</taxon>
        <taxon>Tracheophyta</taxon>
        <taxon>Lycopodiopsida</taxon>
        <taxon>Lycopodiales</taxon>
        <taxon>Lycopodiaceae</taxon>
        <taxon>Lycopodioideae</taxon>
        <taxon>Diphasiastrum</taxon>
    </lineage>
</organism>
<sequence>MELPMPRAAAHLFLGGLVLVLWMVYGAVIAAGAGHQSKNINVELRAKWASTPLLLEAGELLAKENANNYWLFLEQWLANESKLAATNDQECIQFIVEESISLLGGHTATLFHLSLLLRSSSPKIVLYRQLAQESLFIHAAFSNEPASYTTPVVDKVDVFKGSSQGVEYGRWTESENPLAPQNKCCWVDIGTGIFLEEHELLNWLRLVNERSRENIKELELFEFDHVYPASKDAAFSAILYGAIGISCFSKFHSILVKAANEGLVKYVVRPVLPSGCEFTAATCLRSGLASSLNLGGYGVELALKNMEYKAIDDSEIKKGDSLDDTRTEDLSQEVGGFIFSKLLERKPQLAGELMTFRDHLLSSETTDSISVWELKDLGYQTAQRIIHASEPLRLMQEINQNFPSLVSSLSRMEINDTIKDEIVTNQKMLPPGKTLIAINGALVNAEDLDLFSLIDIVQGELLVADKILKLKVPVRWVRKLLQLAEPAEQAFIRIDFRSDEFVHYLNNLEEDAMYKRWRNNLNELLMPVFPGQLRYIRKNLYNAVYVIDPASPKGLKIIETLMYYHENNVPIRFGVILVSTELSKAIEAKGGYLHGVLDTATDQEKGAWDDIDLKDRSSLVIRLFYHVKDKLGVPSAFEFLRRVNEAHGEDAEVQVDELVEANFVEEAFVETLRTMTRSSALEIYSKLEKGDEFKAQVLKSTMYVEKLGLSNIQPCLMMNGIVYGSIQPEAAILAMNEELPRIQESVYFGKIKSHDDVLDSLFSEGSYPRYNPQIISSRKEDRKYVPLSRTIIEKHSLLTSLPYLHSPGTEDDVKPITHLLILDLSEWSALRLLQQALGHLKSGSKISRIGIIHNMKDIASSMQMSSELFLDHLLKMVLSSTSRRAKVLPFLDRFLQLYSTSGHRYDEMKQMTLEESVKAAIGIAEEVGLKAVELKEKLLTSEYWDTTTQAIHQERKFLSEVCGLQAGINAVVTNGRVFVQHEETFVAEDFNLLETMEYQRRTKPIEEIIEDVQWDGIEPDEITSEFLSDVIMGVSSSLALRSRSSDTARFDLLKSDHSGIVRQEEYSSVQVDAVIDPLSATGQKVTPLLLLLQEWVQPSIRILLNPMNSLADVPLKNFYRFVAPRKDDYSPAGFLNPGPAAGFLNMPLLRTLTMNLDVPEPWLVEPVLAVHDLDNIVLERLEDASNLNAVFELEALMVTGHCFEKDNDAPRGLQLIMGTKRHAHMVDTIVMANLGYFQLKAAPGVWNLGLAPGRSAELYMFGEAQTTTDNQTSYRRIVIDDLKGKLVHLEVVKKKGMEQQSLLDSSQDSDEDTVKPKVPIRGLLKWASDWLNGGGQPSDGNNQNLVSQKGNIIQRHGEVINIFSIASGHLYERFLKIMILSVLKNTLRPAKFWFIKNYLSPQFKDFLPHMATEYGFDYELVTYKWPSWLHKQTEKQRIIWAYKILFLDVIFPISLKKVIFVDADQIVRADMGDLYDMDINGKPLAYTPFCDNNRDMDGYRFWNQGFWREHLRGRPYHISALYVVDLAKFRQTAAGDNLRVFYETLSKDPNSLSNLDQDLPNYAQHTVPIFSLPQEWLWCESWCGNATKSRAKTIDLCNNPMTKEPKLQGARRIVPEWSELDEEARKLTEKLRGEDLEIATTVEANNGVEDMRDTNGFSDFVEPVDLESSAEL</sequence>
<proteinExistence type="predicted"/>